<dbReference type="EMBL" id="GIFC01000781">
    <property type="protein sequence ID" value="MXU82864.1"/>
    <property type="molecule type" value="Transcribed_RNA"/>
</dbReference>
<reference evidence="1" key="1">
    <citation type="submission" date="2019-12" db="EMBL/GenBank/DDBJ databases">
        <title>An insight into the sialome of adult female Ixodes ricinus ticks feeding for 6 days.</title>
        <authorList>
            <person name="Perner J."/>
            <person name="Ribeiro J.M.C."/>
        </authorList>
    </citation>
    <scope>NUCLEOTIDE SEQUENCE</scope>
    <source>
        <strain evidence="1">Semi-engorged</strain>
        <tissue evidence="1">Salivary glands</tissue>
    </source>
</reference>
<evidence type="ECO:0000313" key="1">
    <source>
        <dbReference type="EMBL" id="MXU82864.1"/>
    </source>
</evidence>
<accession>A0A6B0U2C7</accession>
<protein>
    <submittedName>
        <fullName evidence="1">Putative secreted protein</fullName>
    </submittedName>
</protein>
<dbReference type="AlphaFoldDB" id="A0A6B0U2C7"/>
<organism evidence="1">
    <name type="scientific">Ixodes ricinus</name>
    <name type="common">Common tick</name>
    <name type="synonym">Acarus ricinus</name>
    <dbReference type="NCBI Taxonomy" id="34613"/>
    <lineage>
        <taxon>Eukaryota</taxon>
        <taxon>Metazoa</taxon>
        <taxon>Ecdysozoa</taxon>
        <taxon>Arthropoda</taxon>
        <taxon>Chelicerata</taxon>
        <taxon>Arachnida</taxon>
        <taxon>Acari</taxon>
        <taxon>Parasitiformes</taxon>
        <taxon>Ixodida</taxon>
        <taxon>Ixodoidea</taxon>
        <taxon>Ixodidae</taxon>
        <taxon>Ixodinae</taxon>
        <taxon>Ixodes</taxon>
    </lineage>
</organism>
<name>A0A6B0U2C7_IXORI</name>
<sequence>MVMFGYVALVSALPALPLLFPIETFGDFTSHLALGHDGHYSHPVLPPGLAWHGFGEDGAVPASGARVDGRP</sequence>
<proteinExistence type="predicted"/>